<dbReference type="AlphaFoldDB" id="A0A5M9KA69"/>
<comment type="caution">
    <text evidence="1">The sequence shown here is derived from an EMBL/GenBank/DDBJ whole genome shotgun (WGS) entry which is preliminary data.</text>
</comment>
<keyword evidence="2" id="KW-1185">Reference proteome</keyword>
<sequence length="124" mass="13862">MKGELKKKQETKAHPITPHDAIHSYLYSGSFPHPSIQPAISNVFVRHISYHSHPLPIKPLLKHLAVGYELSTRAKLTFSIIPNHPYSPNLPVLSPRLSNLLHQCDDIIDVLLDVCSSMFAPLLA</sequence>
<proteinExistence type="predicted"/>
<dbReference type="Proteomes" id="UP000322873">
    <property type="component" value="Unassembled WGS sequence"/>
</dbReference>
<name>A0A5M9KA69_MONFR</name>
<accession>A0A5M9KA69</accession>
<dbReference type="EMBL" id="VICG01000001">
    <property type="protein sequence ID" value="KAA8577146.1"/>
    <property type="molecule type" value="Genomic_DNA"/>
</dbReference>
<reference evidence="1 2" key="1">
    <citation type="submission" date="2019-06" db="EMBL/GenBank/DDBJ databases">
        <title>Genome Sequence of the Brown Rot Fungal Pathogen Monilinia fructicola.</title>
        <authorList>
            <person name="De Miccolis Angelini R.M."/>
            <person name="Landi L."/>
            <person name="Abate D."/>
            <person name="Pollastro S."/>
            <person name="Romanazzi G."/>
            <person name="Faretra F."/>
        </authorList>
    </citation>
    <scope>NUCLEOTIDE SEQUENCE [LARGE SCALE GENOMIC DNA]</scope>
    <source>
        <strain evidence="1 2">Mfrc123</strain>
    </source>
</reference>
<evidence type="ECO:0000313" key="2">
    <source>
        <dbReference type="Proteomes" id="UP000322873"/>
    </source>
</evidence>
<evidence type="ECO:0000313" key="1">
    <source>
        <dbReference type="EMBL" id="KAA8577146.1"/>
    </source>
</evidence>
<protein>
    <submittedName>
        <fullName evidence="1">Uncharacterized protein</fullName>
    </submittedName>
</protein>
<organism evidence="1 2">
    <name type="scientific">Monilinia fructicola</name>
    <name type="common">Brown rot fungus</name>
    <name type="synonym">Ciboria fructicola</name>
    <dbReference type="NCBI Taxonomy" id="38448"/>
    <lineage>
        <taxon>Eukaryota</taxon>
        <taxon>Fungi</taxon>
        <taxon>Dikarya</taxon>
        <taxon>Ascomycota</taxon>
        <taxon>Pezizomycotina</taxon>
        <taxon>Leotiomycetes</taxon>
        <taxon>Helotiales</taxon>
        <taxon>Sclerotiniaceae</taxon>
        <taxon>Monilinia</taxon>
    </lineage>
</organism>
<gene>
    <name evidence="1" type="ORF">EYC84_007144</name>
</gene>